<dbReference type="Gene3D" id="1.10.510.10">
    <property type="entry name" value="Transferase(Phosphotransferase) domain 1"/>
    <property type="match status" value="1"/>
</dbReference>
<dbReference type="PROSITE" id="PS50011">
    <property type="entry name" value="PROTEIN_KINASE_DOM"/>
    <property type="match status" value="1"/>
</dbReference>
<dbReference type="GO" id="GO:0005524">
    <property type="term" value="F:ATP binding"/>
    <property type="evidence" value="ECO:0007669"/>
    <property type="project" value="InterPro"/>
</dbReference>
<reference evidence="3 4" key="1">
    <citation type="submission" date="2013-12" db="EMBL/GenBank/DDBJ databases">
        <authorList>
            <person name="Cubeta M."/>
            <person name="Pakala S."/>
            <person name="Fedorova N."/>
            <person name="Thomas E."/>
            <person name="Dean R."/>
            <person name="Jabaji S."/>
            <person name="Neate S."/>
            <person name="Toda T."/>
            <person name="Tavantzis S."/>
            <person name="Vilgalys R."/>
            <person name="Bharathan N."/>
            <person name="Pakala S."/>
            <person name="Losada L.S."/>
            <person name="Zafar N."/>
            <person name="Nierman W."/>
        </authorList>
    </citation>
    <scope>NUCLEOTIDE SEQUENCE [LARGE SCALE GENOMIC DNA]</scope>
    <source>
        <strain evidence="3 4">123E</strain>
    </source>
</reference>
<dbReference type="SUPFAM" id="SSF56112">
    <property type="entry name" value="Protein kinase-like (PK-like)"/>
    <property type="match status" value="1"/>
</dbReference>
<keyword evidence="3" id="KW-0808">Transferase</keyword>
<keyword evidence="3" id="KW-0418">Kinase</keyword>
<comment type="caution">
    <text evidence="3">The sequence shown here is derived from an EMBL/GenBank/DDBJ whole genome shotgun (WGS) entry which is preliminary data.</text>
</comment>
<sequence length="90" mass="9789">MDKLFVDSNGTTKIGEFGLACLVTKFAHSAPGVSQYKPILIRWSSPELLGLKRKPRSTASDIWAAGCTLFEVSTFVVFCAASILNNIPRV</sequence>
<dbReference type="HOGENOM" id="CLU_2442092_0_0_1"/>
<dbReference type="InterPro" id="IPR011009">
    <property type="entry name" value="Kinase-like_dom_sf"/>
</dbReference>
<keyword evidence="1" id="KW-1133">Transmembrane helix</keyword>
<proteinExistence type="predicted"/>
<evidence type="ECO:0000313" key="3">
    <source>
        <dbReference type="EMBL" id="KEP48502.1"/>
    </source>
</evidence>
<feature type="domain" description="Protein kinase" evidence="2">
    <location>
        <begin position="1"/>
        <end position="90"/>
    </location>
</feature>
<dbReference type="AlphaFoldDB" id="A0A074SEP1"/>
<dbReference type="InterPro" id="IPR000719">
    <property type="entry name" value="Prot_kinase_dom"/>
</dbReference>
<keyword evidence="4" id="KW-1185">Reference proteome</keyword>
<evidence type="ECO:0000313" key="4">
    <source>
        <dbReference type="Proteomes" id="UP000027456"/>
    </source>
</evidence>
<name>A0A074SEP1_9AGAM</name>
<dbReference type="Pfam" id="PF07714">
    <property type="entry name" value="PK_Tyr_Ser-Thr"/>
    <property type="match status" value="1"/>
</dbReference>
<dbReference type="Proteomes" id="UP000027456">
    <property type="component" value="Unassembled WGS sequence"/>
</dbReference>
<dbReference type="EMBL" id="AZST01000503">
    <property type="protein sequence ID" value="KEP48502.1"/>
    <property type="molecule type" value="Genomic_DNA"/>
</dbReference>
<dbReference type="OrthoDB" id="3248549at2759"/>
<evidence type="ECO:0000256" key="1">
    <source>
        <dbReference type="SAM" id="Phobius"/>
    </source>
</evidence>
<gene>
    <name evidence="3" type="ORF">V565_123030</name>
</gene>
<protein>
    <submittedName>
        <fullName evidence="3">Tyrosine kinase domain protein</fullName>
    </submittedName>
</protein>
<evidence type="ECO:0000259" key="2">
    <source>
        <dbReference type="PROSITE" id="PS50011"/>
    </source>
</evidence>
<dbReference type="GO" id="GO:0004672">
    <property type="term" value="F:protein kinase activity"/>
    <property type="evidence" value="ECO:0007669"/>
    <property type="project" value="InterPro"/>
</dbReference>
<keyword evidence="1" id="KW-0472">Membrane</keyword>
<accession>A0A074SEP1</accession>
<feature type="transmembrane region" description="Helical" evidence="1">
    <location>
        <begin position="62"/>
        <end position="84"/>
    </location>
</feature>
<dbReference type="InterPro" id="IPR001245">
    <property type="entry name" value="Ser-Thr/Tyr_kinase_cat_dom"/>
</dbReference>
<organism evidence="3 4">
    <name type="scientific">Rhizoctonia solani 123E</name>
    <dbReference type="NCBI Taxonomy" id="1423351"/>
    <lineage>
        <taxon>Eukaryota</taxon>
        <taxon>Fungi</taxon>
        <taxon>Dikarya</taxon>
        <taxon>Basidiomycota</taxon>
        <taxon>Agaricomycotina</taxon>
        <taxon>Agaricomycetes</taxon>
        <taxon>Cantharellales</taxon>
        <taxon>Ceratobasidiaceae</taxon>
        <taxon>Rhizoctonia</taxon>
    </lineage>
</organism>
<keyword evidence="1" id="KW-0812">Transmembrane</keyword>